<keyword evidence="3 7" id="KW-0812">Transmembrane</keyword>
<keyword evidence="4 7" id="KW-1133">Transmembrane helix</keyword>
<evidence type="ECO:0000256" key="4">
    <source>
        <dbReference type="ARBA" id="ARBA00022989"/>
    </source>
</evidence>
<evidence type="ECO:0000256" key="2">
    <source>
        <dbReference type="ARBA" id="ARBA00022448"/>
    </source>
</evidence>
<evidence type="ECO:0000256" key="1">
    <source>
        <dbReference type="ARBA" id="ARBA00004141"/>
    </source>
</evidence>
<feature type="transmembrane region" description="Helical" evidence="7">
    <location>
        <begin position="301"/>
        <end position="323"/>
    </location>
</feature>
<name>A0A8H8UKD5_9HELO</name>
<organism evidence="9 10">
    <name type="scientific">Lachnellula occidentalis</name>
    <dbReference type="NCBI Taxonomy" id="215460"/>
    <lineage>
        <taxon>Eukaryota</taxon>
        <taxon>Fungi</taxon>
        <taxon>Dikarya</taxon>
        <taxon>Ascomycota</taxon>
        <taxon>Pezizomycotina</taxon>
        <taxon>Leotiomycetes</taxon>
        <taxon>Helotiales</taxon>
        <taxon>Lachnaceae</taxon>
        <taxon>Lachnellula</taxon>
    </lineage>
</organism>
<accession>A0A8H8UKD5</accession>
<sequence length="711" mass="78283">MATSLQAPIYNPPVHVKDESDGISDEKELDAGHLESQSPHLAGLPPDPDADLTAEEKAAVDRKLLWKLDLTLIPWLCILYLLAFLDRTNIGNAKIDHLQADLHKMTTGKYNASLSIFFVSYSVFEPLTNIALKRLRPSIFIPLIMVIWGLVMTFMGFVTNWSGLMAARWFLGLAEAGLFPGINYYLSCWYKRSEFGIRAAIFFSAAAVSGSFGGLLAAAIVNMDGLGGRPGWAWIFILEGIVTVLFGIASIWFVHDFPDLATFLSEQDRARVIRRLKMDQQGSAEHEEFKMKYVWMAVKDYKMWLGMIIYMGCDMPLYAFSLFLPSIITELGYSNVKAQLLSVPPYAAAAILTVVIGYVADRTKRRGLCNIGVSLLGIAGFSMLLGSQKASVKYVAVFLGALGIYPCVANTITWVSNNAEGSYKRGVVLGFVIGWGNLNGIVSSNIFQKPPKYVSGHATILGYMIVFLLGGSILLDLLLVRENKKRREGKRDHWIEGMSAKEAEALGDKRPDFMYTFWVVDAKKPDLSRAVYSGPSNTRYMSLTSVDSETLTPPKCISLEASRIPIIFYACYFHVPLLRINPLALEQQNSHTNTSLYHPLPTKTPTTMPTTLNLHTHLTPQTPFLSILHSQHFIPTPSPTLLTSHTSHTINPRRYRAKGDTVCIRVPGAAVACLGDEAVLALLSRGVFRGLGVCAGGVGDVGFWGGGTCAF</sequence>
<evidence type="ECO:0000256" key="7">
    <source>
        <dbReference type="SAM" id="Phobius"/>
    </source>
</evidence>
<feature type="transmembrane region" description="Helical" evidence="7">
    <location>
        <begin position="367"/>
        <end position="386"/>
    </location>
</feature>
<evidence type="ECO:0000256" key="5">
    <source>
        <dbReference type="ARBA" id="ARBA00023136"/>
    </source>
</evidence>
<evidence type="ECO:0000313" key="9">
    <source>
        <dbReference type="EMBL" id="TVY48754.1"/>
    </source>
</evidence>
<evidence type="ECO:0000256" key="6">
    <source>
        <dbReference type="SAM" id="MobiDB-lite"/>
    </source>
</evidence>
<dbReference type="SUPFAM" id="SSF103473">
    <property type="entry name" value="MFS general substrate transporter"/>
    <property type="match status" value="1"/>
</dbReference>
<feature type="transmembrane region" description="Helical" evidence="7">
    <location>
        <begin position="460"/>
        <end position="480"/>
    </location>
</feature>
<feature type="transmembrane region" description="Helical" evidence="7">
    <location>
        <begin position="169"/>
        <end position="187"/>
    </location>
</feature>
<dbReference type="AlphaFoldDB" id="A0A8H8UKD5"/>
<feature type="transmembrane region" description="Helical" evidence="7">
    <location>
        <begin position="392"/>
        <end position="415"/>
    </location>
</feature>
<dbReference type="PANTHER" id="PTHR43791">
    <property type="entry name" value="PERMEASE-RELATED"/>
    <property type="match status" value="1"/>
</dbReference>
<evidence type="ECO:0000256" key="3">
    <source>
        <dbReference type="ARBA" id="ARBA00022692"/>
    </source>
</evidence>
<comment type="caution">
    <text evidence="9">The sequence shown here is derived from an EMBL/GenBank/DDBJ whole genome shotgun (WGS) entry which is preliminary data.</text>
</comment>
<feature type="region of interest" description="Disordered" evidence="6">
    <location>
        <begin position="1"/>
        <end position="48"/>
    </location>
</feature>
<feature type="domain" description="Major facilitator superfamily (MFS) profile" evidence="8">
    <location>
        <begin position="72"/>
        <end position="484"/>
    </location>
</feature>
<feature type="transmembrane region" description="Helical" evidence="7">
    <location>
        <begin position="427"/>
        <end position="448"/>
    </location>
</feature>
<dbReference type="Pfam" id="PF07690">
    <property type="entry name" value="MFS_1"/>
    <property type="match status" value="1"/>
</dbReference>
<evidence type="ECO:0000313" key="10">
    <source>
        <dbReference type="Proteomes" id="UP000443090"/>
    </source>
</evidence>
<dbReference type="EMBL" id="QGMI01000034">
    <property type="protein sequence ID" value="TVY48754.1"/>
    <property type="molecule type" value="Genomic_DNA"/>
</dbReference>
<keyword evidence="2" id="KW-0813">Transport</keyword>
<dbReference type="FunFam" id="1.20.1250.20:FF:000034">
    <property type="entry name" value="MFS general substrate transporter"/>
    <property type="match status" value="1"/>
</dbReference>
<dbReference type="PANTHER" id="PTHR43791:SF19">
    <property type="entry name" value="TRANSPORTER, PUTATIVE (AFU_ORTHOLOGUE AFUA_1G01812)-RELATED"/>
    <property type="match status" value="1"/>
</dbReference>
<keyword evidence="5 7" id="KW-0472">Membrane</keyword>
<dbReference type="FunFam" id="1.20.1250.20:FF:000068">
    <property type="entry name" value="MFS general substrate transporter"/>
    <property type="match status" value="1"/>
</dbReference>
<feature type="transmembrane region" description="Helical" evidence="7">
    <location>
        <begin position="112"/>
        <end position="132"/>
    </location>
</feature>
<feature type="transmembrane region" description="Helical" evidence="7">
    <location>
        <begin position="139"/>
        <end position="157"/>
    </location>
</feature>
<evidence type="ECO:0000259" key="8">
    <source>
        <dbReference type="PROSITE" id="PS50850"/>
    </source>
</evidence>
<feature type="transmembrane region" description="Helical" evidence="7">
    <location>
        <begin position="64"/>
        <end position="85"/>
    </location>
</feature>
<feature type="compositionally biased region" description="Basic and acidic residues" evidence="6">
    <location>
        <begin position="15"/>
        <end position="33"/>
    </location>
</feature>
<dbReference type="InterPro" id="IPR020846">
    <property type="entry name" value="MFS_dom"/>
</dbReference>
<protein>
    <submittedName>
        <fullName evidence="9">Putative transporter</fullName>
    </submittedName>
</protein>
<dbReference type="Gene3D" id="1.20.1250.20">
    <property type="entry name" value="MFS general substrate transporter like domains"/>
    <property type="match status" value="2"/>
</dbReference>
<reference evidence="9 10" key="1">
    <citation type="submission" date="2018-05" db="EMBL/GenBank/DDBJ databases">
        <title>Genome sequencing and assembly of the regulated plant pathogen Lachnellula willkommii and related sister species for the development of diagnostic species identification markers.</title>
        <authorList>
            <person name="Giroux E."/>
            <person name="Bilodeau G."/>
        </authorList>
    </citation>
    <scope>NUCLEOTIDE SEQUENCE [LARGE SCALE GENOMIC DNA]</scope>
    <source>
        <strain evidence="9 10">CBS 160.35</strain>
    </source>
</reference>
<feature type="transmembrane region" description="Helical" evidence="7">
    <location>
        <begin position="232"/>
        <end position="254"/>
    </location>
</feature>
<dbReference type="GO" id="GO:0016020">
    <property type="term" value="C:membrane"/>
    <property type="evidence" value="ECO:0007669"/>
    <property type="project" value="UniProtKB-SubCell"/>
</dbReference>
<dbReference type="PROSITE" id="PS50850">
    <property type="entry name" value="MFS"/>
    <property type="match status" value="1"/>
</dbReference>
<dbReference type="GO" id="GO:0022857">
    <property type="term" value="F:transmembrane transporter activity"/>
    <property type="evidence" value="ECO:0007669"/>
    <property type="project" value="InterPro"/>
</dbReference>
<dbReference type="InterPro" id="IPR011701">
    <property type="entry name" value="MFS"/>
</dbReference>
<proteinExistence type="predicted"/>
<dbReference type="InterPro" id="IPR036259">
    <property type="entry name" value="MFS_trans_sf"/>
</dbReference>
<dbReference type="OrthoDB" id="2962993at2759"/>
<gene>
    <name evidence="9" type="ORF">LOCC1_G001648</name>
</gene>
<dbReference type="Proteomes" id="UP000443090">
    <property type="component" value="Unassembled WGS sequence"/>
</dbReference>
<feature type="transmembrane region" description="Helical" evidence="7">
    <location>
        <begin position="343"/>
        <end position="360"/>
    </location>
</feature>
<comment type="subcellular location">
    <subcellularLocation>
        <location evidence="1">Membrane</location>
        <topology evidence="1">Multi-pass membrane protein</topology>
    </subcellularLocation>
</comment>
<keyword evidence="10" id="KW-1185">Reference proteome</keyword>
<feature type="transmembrane region" description="Helical" evidence="7">
    <location>
        <begin position="199"/>
        <end position="220"/>
    </location>
</feature>